<dbReference type="KEGG" id="cyn:Cyan7425_4785"/>
<reference evidence="2" key="1">
    <citation type="submission" date="2009-01" db="EMBL/GenBank/DDBJ databases">
        <title>Complete sequence of chromosome Cyanothece sp. PCC 7425.</title>
        <authorList>
            <consortium name="US DOE Joint Genome Institute"/>
            <person name="Lucas S."/>
            <person name="Copeland A."/>
            <person name="Lapidus A."/>
            <person name="Glavina del Rio T."/>
            <person name="Dalin E."/>
            <person name="Tice H."/>
            <person name="Bruce D."/>
            <person name="Goodwin L."/>
            <person name="Pitluck S."/>
            <person name="Sims D."/>
            <person name="Meineke L."/>
            <person name="Brettin T."/>
            <person name="Detter J.C."/>
            <person name="Han C."/>
            <person name="Larimer F."/>
            <person name="Land M."/>
            <person name="Hauser L."/>
            <person name="Kyrpides N."/>
            <person name="Ovchinnikova G."/>
            <person name="Liberton M."/>
            <person name="Stoeckel J."/>
            <person name="Banerjee A."/>
            <person name="Singh A."/>
            <person name="Page L."/>
            <person name="Sato H."/>
            <person name="Zhao L."/>
            <person name="Sherman L."/>
            <person name="Pakrasi H."/>
            <person name="Richardson P."/>
        </authorList>
    </citation>
    <scope>NUCLEOTIDE SEQUENCE</scope>
    <source>
        <strain evidence="2">PCC 7425</strain>
    </source>
</reference>
<dbReference type="OrthoDB" id="9788332at2"/>
<evidence type="ECO:0000256" key="1">
    <source>
        <dbReference type="SAM" id="SignalP"/>
    </source>
</evidence>
<protein>
    <recommendedName>
        <fullName evidence="3">DUF2141 domain-containing protein</fullName>
    </recommendedName>
</protein>
<proteinExistence type="predicted"/>
<evidence type="ECO:0000313" key="2">
    <source>
        <dbReference type="EMBL" id="ACL47089.1"/>
    </source>
</evidence>
<feature type="signal peptide" evidence="1">
    <location>
        <begin position="1"/>
        <end position="26"/>
    </location>
</feature>
<dbReference type="InterPro" id="IPR018673">
    <property type="entry name" value="DUF2141"/>
</dbReference>
<keyword evidence="1" id="KW-0732">Signal</keyword>
<organism evidence="2">
    <name type="scientific">Cyanothece sp. (strain PCC 7425 / ATCC 29141)</name>
    <dbReference type="NCBI Taxonomy" id="395961"/>
    <lineage>
        <taxon>Bacteria</taxon>
        <taxon>Bacillati</taxon>
        <taxon>Cyanobacteriota</taxon>
        <taxon>Cyanophyceae</taxon>
        <taxon>Gomontiellales</taxon>
        <taxon>Cyanothecaceae</taxon>
        <taxon>Cyanothece</taxon>
    </lineage>
</organism>
<dbReference type="HOGENOM" id="CLU_125018_0_1_3"/>
<sequence>MSIHRWFNLLLLASSGILFLPGQVSAGPSETLVVNIGGLKNNRGQVCVSLFNRPQTFPMQPENSLASQCVKITKVPMQITFKNLAPGSYAVAALHDANGDGKDNRNFLGIPIEGFGFSRNPTVSTAPPKFEQSAVQVTAPTSISIQMVYLPGS</sequence>
<dbReference type="EMBL" id="CP001344">
    <property type="protein sequence ID" value="ACL47089.1"/>
    <property type="molecule type" value="Genomic_DNA"/>
</dbReference>
<name>B8HM82_CYAP4</name>
<gene>
    <name evidence="2" type="ordered locus">Cyan7425_4785</name>
</gene>
<dbReference type="AlphaFoldDB" id="B8HM82"/>
<dbReference type="STRING" id="395961.Cyan7425_4785"/>
<accession>B8HM82</accession>
<evidence type="ECO:0008006" key="3">
    <source>
        <dbReference type="Google" id="ProtNLM"/>
    </source>
</evidence>
<feature type="chain" id="PRO_5002871046" description="DUF2141 domain-containing protein" evidence="1">
    <location>
        <begin position="27"/>
        <end position="153"/>
    </location>
</feature>
<dbReference type="Pfam" id="PF09912">
    <property type="entry name" value="DUF2141"/>
    <property type="match status" value="1"/>
</dbReference>
<dbReference type="eggNOG" id="COG4704">
    <property type="taxonomic scope" value="Bacteria"/>
</dbReference>